<keyword evidence="4" id="KW-1185">Reference proteome</keyword>
<feature type="compositionally biased region" description="Low complexity" evidence="1">
    <location>
        <begin position="228"/>
        <end position="247"/>
    </location>
</feature>
<evidence type="ECO:0008006" key="5">
    <source>
        <dbReference type="Google" id="ProtNLM"/>
    </source>
</evidence>
<gene>
    <name evidence="3" type="ORF">BL253_13330</name>
</gene>
<comment type="caution">
    <text evidence="3">The sequence shown here is derived from an EMBL/GenBank/DDBJ whole genome shotgun (WGS) entry which is preliminary data.</text>
</comment>
<feature type="transmembrane region" description="Helical" evidence="2">
    <location>
        <begin position="74"/>
        <end position="93"/>
    </location>
</feature>
<evidence type="ECO:0000256" key="1">
    <source>
        <dbReference type="SAM" id="MobiDB-lite"/>
    </source>
</evidence>
<organism evidence="3 4">
    <name type="scientific">Pseudofrankia asymbiotica</name>
    <dbReference type="NCBI Taxonomy" id="1834516"/>
    <lineage>
        <taxon>Bacteria</taxon>
        <taxon>Bacillati</taxon>
        <taxon>Actinomycetota</taxon>
        <taxon>Actinomycetes</taxon>
        <taxon>Frankiales</taxon>
        <taxon>Frankiaceae</taxon>
        <taxon>Pseudofrankia</taxon>
    </lineage>
</organism>
<sequence>MNQQIGSVLAGLAGWFVRLYRRPGVRAGIVCLLALAAAGPLLGLLWAAAAPHLDVAASISGSENAFTTQADIDATFGFICLGAGIAAGVLARLRAADAGWPVPVGLTAGGFAGSLLAGWIGHLVRSPGVLDQLPPNAGSYVISLVDMRVRSTGLYLVLPLTALLVLALSLWLPAPWPRGRRRGTELVAQPAGLAEPDAVFAAASAFQPRPLPFADDGPSAPGVDTPDAASPNGAAPNGAAPTGSDRVGVGGAGGSEDPGPEGQDDGEVSRPRMPLGDVERPS</sequence>
<keyword evidence="2" id="KW-0472">Membrane</keyword>
<feature type="region of interest" description="Disordered" evidence="1">
    <location>
        <begin position="210"/>
        <end position="282"/>
    </location>
</feature>
<keyword evidence="2" id="KW-0812">Transmembrane</keyword>
<feature type="transmembrane region" description="Helical" evidence="2">
    <location>
        <begin position="100"/>
        <end position="120"/>
    </location>
</feature>
<accession>A0A1V2IB86</accession>
<protein>
    <recommendedName>
        <fullName evidence="5">DUF2567 domain-containing protein</fullName>
    </recommendedName>
</protein>
<dbReference type="RefSeq" id="WP_241834761.1">
    <property type="nucleotide sequence ID" value="NZ_MOMC01000025.1"/>
</dbReference>
<dbReference type="EMBL" id="MOMC01000025">
    <property type="protein sequence ID" value="ONH30473.1"/>
    <property type="molecule type" value="Genomic_DNA"/>
</dbReference>
<evidence type="ECO:0000256" key="2">
    <source>
        <dbReference type="SAM" id="Phobius"/>
    </source>
</evidence>
<evidence type="ECO:0000313" key="4">
    <source>
        <dbReference type="Proteomes" id="UP000188929"/>
    </source>
</evidence>
<proteinExistence type="predicted"/>
<name>A0A1V2IB86_9ACTN</name>
<feature type="transmembrane region" description="Helical" evidence="2">
    <location>
        <begin position="27"/>
        <end position="49"/>
    </location>
</feature>
<dbReference type="STRING" id="1834516.BL253_13330"/>
<keyword evidence="2" id="KW-1133">Transmembrane helix</keyword>
<reference evidence="4" key="1">
    <citation type="submission" date="2016-10" db="EMBL/GenBank/DDBJ databases">
        <title>Frankia sp. NRRL B-16386 Genome sequencing.</title>
        <authorList>
            <person name="Ghodhbane-Gtari F."/>
            <person name="Swanson E."/>
            <person name="Gueddou A."/>
            <person name="Hezbri K."/>
            <person name="Ktari K."/>
            <person name="Nouioui I."/>
            <person name="Morris K."/>
            <person name="Simpson S."/>
            <person name="Abebe-Akele F."/>
            <person name="Thomas K."/>
            <person name="Gtari M."/>
            <person name="Tisa L.S."/>
        </authorList>
    </citation>
    <scope>NUCLEOTIDE SEQUENCE [LARGE SCALE GENOMIC DNA]</scope>
    <source>
        <strain evidence="4">NRRL B-16386</strain>
    </source>
</reference>
<dbReference type="Proteomes" id="UP000188929">
    <property type="component" value="Unassembled WGS sequence"/>
</dbReference>
<dbReference type="AlphaFoldDB" id="A0A1V2IB86"/>
<feature type="transmembrane region" description="Helical" evidence="2">
    <location>
        <begin position="153"/>
        <end position="172"/>
    </location>
</feature>
<evidence type="ECO:0000313" key="3">
    <source>
        <dbReference type="EMBL" id="ONH30473.1"/>
    </source>
</evidence>